<dbReference type="InterPro" id="IPR008928">
    <property type="entry name" value="6-hairpin_glycosidase_sf"/>
</dbReference>
<dbReference type="SUPFAM" id="SSF52833">
    <property type="entry name" value="Thioredoxin-like"/>
    <property type="match status" value="1"/>
</dbReference>
<dbReference type="InterPro" id="IPR024705">
    <property type="entry name" value="Ssp411"/>
</dbReference>
<evidence type="ECO:0000313" key="3">
    <source>
        <dbReference type="Proteomes" id="UP001302349"/>
    </source>
</evidence>
<dbReference type="InterPro" id="IPR036249">
    <property type="entry name" value="Thioredoxin-like_sf"/>
</dbReference>
<dbReference type="PANTHER" id="PTHR42899">
    <property type="entry name" value="SPERMATOGENESIS-ASSOCIATED PROTEIN 20"/>
    <property type="match status" value="1"/>
</dbReference>
<dbReference type="Gene3D" id="3.40.30.10">
    <property type="entry name" value="Glutaredoxin"/>
    <property type="match status" value="1"/>
</dbReference>
<dbReference type="InterPro" id="IPR004879">
    <property type="entry name" value="Ssp411-like_TRX"/>
</dbReference>
<protein>
    <submittedName>
        <fullName evidence="2">Thioredoxin domain-containing protein</fullName>
    </submittedName>
</protein>
<dbReference type="CDD" id="cd02955">
    <property type="entry name" value="SSP411"/>
    <property type="match status" value="1"/>
</dbReference>
<accession>A0ABZ0ISE7</accession>
<proteinExistence type="predicted"/>
<sequence>MTKGPQPNKLISETSPYLLQHAFNPVDWQPWGEEALDKALKEDKPIILSIGYSACHWCHVMEHESFENEAIAQLMNDHYVCIKVDREERPDVDQVYMDAVQAMGLNGGWPLNVFLTPEQKPFYGGTYFPAKNWAGLLENIAEAFIKQRQELEDSAEKFADHLGGSVLEQFSLSSPESSFSLAEISSAAGRLLPKFDTIWGGLQKAPKFPMPSIWLFLLRHGHATNSQQLVDHVHFTLIKMAQGGIYDQAGGGFARYSVDGEWFAPHFEKMLYDNAQLLSLYSEAYQVTENPLFKEVVYQTVKWLEREMLHEEGGFYAALDADSEGVEGKFYIWTQPEFEAIAGDQKEFIKDYYNISENGNWEHGRNILFVTDAIETVGGRHQLPIAQAKQALAAFNERAMQVRASRVRPGLDDKILTGWNGLLIKGLADAAIVFKEDKFGKLAFNCASFIKSKAWHSGVLHRTYKNGEAKLYGYLEDYAATVDGLIKLYEASFDREWLQFAYLLSSKVMEEFFDNEERLFYYTSSKGEKLIARKKEVFDNVIPSTNSIMAHNLHKLGLYFENNDYLTLAEEMTARLKLLILTEPDYLTNWAMMAGQLAKPTAEIAIVGPGAGKLAGELQQTYLPNKVVAVSEKETDALPMLVDKKMVNEKATVYVCYNRACQRPVGTIKEALSLIV</sequence>
<feature type="domain" description="Spermatogenesis-associated protein 20-like TRX" evidence="1">
    <location>
        <begin position="8"/>
        <end position="162"/>
    </location>
</feature>
<reference evidence="2 3" key="1">
    <citation type="journal article" date="2023" name="Microbiol. Resour. Announc.">
        <title>Complete Genome Sequence of Imperialibacter roseus strain P4T.</title>
        <authorList>
            <person name="Tizabi D.R."/>
            <person name="Bachvaroff T."/>
            <person name="Hill R.T."/>
        </authorList>
    </citation>
    <scope>NUCLEOTIDE SEQUENCE [LARGE SCALE GENOMIC DNA]</scope>
    <source>
        <strain evidence="2 3">P4T</strain>
    </source>
</reference>
<dbReference type="Proteomes" id="UP001302349">
    <property type="component" value="Chromosome"/>
</dbReference>
<organism evidence="2 3">
    <name type="scientific">Imperialibacter roseus</name>
    <dbReference type="NCBI Taxonomy" id="1324217"/>
    <lineage>
        <taxon>Bacteria</taxon>
        <taxon>Pseudomonadati</taxon>
        <taxon>Bacteroidota</taxon>
        <taxon>Cytophagia</taxon>
        <taxon>Cytophagales</taxon>
        <taxon>Flammeovirgaceae</taxon>
        <taxon>Imperialibacter</taxon>
    </lineage>
</organism>
<dbReference type="Pfam" id="PF03190">
    <property type="entry name" value="Thioredox_DsbH"/>
    <property type="match status" value="1"/>
</dbReference>
<dbReference type="RefSeq" id="WP_317489995.1">
    <property type="nucleotide sequence ID" value="NZ_CP136051.1"/>
</dbReference>
<dbReference type="SUPFAM" id="SSF48208">
    <property type="entry name" value="Six-hairpin glycosidases"/>
    <property type="match status" value="1"/>
</dbReference>
<dbReference type="EMBL" id="CP136051">
    <property type="protein sequence ID" value="WOK07310.1"/>
    <property type="molecule type" value="Genomic_DNA"/>
</dbReference>
<dbReference type="PIRSF" id="PIRSF006402">
    <property type="entry name" value="UCP006402_thioredoxin"/>
    <property type="match status" value="1"/>
</dbReference>
<dbReference type="Gene3D" id="1.50.10.10">
    <property type="match status" value="1"/>
</dbReference>
<name>A0ABZ0ISE7_9BACT</name>
<dbReference type="InterPro" id="IPR012341">
    <property type="entry name" value="6hp_glycosidase-like_sf"/>
</dbReference>
<evidence type="ECO:0000313" key="2">
    <source>
        <dbReference type="EMBL" id="WOK07310.1"/>
    </source>
</evidence>
<evidence type="ECO:0000259" key="1">
    <source>
        <dbReference type="Pfam" id="PF03190"/>
    </source>
</evidence>
<keyword evidence="3" id="KW-1185">Reference proteome</keyword>
<dbReference type="PANTHER" id="PTHR42899:SF1">
    <property type="entry name" value="SPERMATOGENESIS-ASSOCIATED PROTEIN 20"/>
    <property type="match status" value="1"/>
</dbReference>
<gene>
    <name evidence="2" type="ORF">RT717_01575</name>
</gene>